<keyword evidence="7" id="KW-0675">Receptor</keyword>
<evidence type="ECO:0000313" key="11">
    <source>
        <dbReference type="EMBL" id="CAF1010635.1"/>
    </source>
</evidence>
<dbReference type="Gene3D" id="1.20.1070.10">
    <property type="entry name" value="Rhodopsin 7-helix transmembrane proteins"/>
    <property type="match status" value="1"/>
</dbReference>
<comment type="subcellular location">
    <subcellularLocation>
        <location evidence="1">Cell membrane</location>
        <topology evidence="1">Multi-pass membrane protein</topology>
    </subcellularLocation>
</comment>
<dbReference type="SUPFAM" id="SSF81321">
    <property type="entry name" value="Family A G protein-coupled receptor-like"/>
    <property type="match status" value="1"/>
</dbReference>
<proteinExistence type="predicted"/>
<dbReference type="PROSITE" id="PS50262">
    <property type="entry name" value="G_PROTEIN_RECEP_F1_2"/>
    <property type="match status" value="1"/>
</dbReference>
<dbReference type="InterPro" id="IPR000276">
    <property type="entry name" value="GPCR_Rhodpsn"/>
</dbReference>
<evidence type="ECO:0000256" key="5">
    <source>
        <dbReference type="ARBA" id="ARBA00023040"/>
    </source>
</evidence>
<evidence type="ECO:0000256" key="8">
    <source>
        <dbReference type="ARBA" id="ARBA00023224"/>
    </source>
</evidence>
<name>A0A814HLT2_9BILA</name>
<dbReference type="AlphaFoldDB" id="A0A814HLT2"/>
<sequence>MNNSTLTSQNTSVSHVFNVTLIIDHVFRYMTIFVHLVFIFVLIMSSSLRKKTKLYVNHATIVNCFYTLVMTMYIFFERPNTSNPILNDFICSISEIWWIYSSYIRMYSIFLIAIYRYLAVFKVNLFKKINDSYLMLLSPIIFIWFISILFPVIFKYIFRTNASRVFCLDGDTTVFTNTILYFIFNYSLIVIIPSFFIVGIYIKIIHKLKMNSKRIIRKSNSLKTISVNLKQSSSQETEETQNNRKQRRFANQFILMCVSVIASAFVLSIFSLRGIIPNYFIIFFYWRPPLRIYLNCSIMIVPLISLYYHPNRGQFFNKVFSA</sequence>
<evidence type="ECO:0000256" key="1">
    <source>
        <dbReference type="ARBA" id="ARBA00004651"/>
    </source>
</evidence>
<keyword evidence="5" id="KW-0297">G-protein coupled receptor</keyword>
<feature type="transmembrane region" description="Helical" evidence="9">
    <location>
        <begin position="178"/>
        <end position="204"/>
    </location>
</feature>
<keyword evidence="8" id="KW-0807">Transducer</keyword>
<dbReference type="GO" id="GO:0005886">
    <property type="term" value="C:plasma membrane"/>
    <property type="evidence" value="ECO:0007669"/>
    <property type="project" value="UniProtKB-SubCell"/>
</dbReference>
<dbReference type="InterPro" id="IPR050569">
    <property type="entry name" value="TAAR"/>
</dbReference>
<feature type="domain" description="G-protein coupled receptors family 1 profile" evidence="10">
    <location>
        <begin position="34"/>
        <end position="272"/>
    </location>
</feature>
<organism evidence="11 12">
    <name type="scientific">Brachionus calyciflorus</name>
    <dbReference type="NCBI Taxonomy" id="104777"/>
    <lineage>
        <taxon>Eukaryota</taxon>
        <taxon>Metazoa</taxon>
        <taxon>Spiralia</taxon>
        <taxon>Gnathifera</taxon>
        <taxon>Rotifera</taxon>
        <taxon>Eurotatoria</taxon>
        <taxon>Monogononta</taxon>
        <taxon>Pseudotrocha</taxon>
        <taxon>Ploima</taxon>
        <taxon>Brachionidae</taxon>
        <taxon>Brachionus</taxon>
    </lineage>
</organism>
<dbReference type="InterPro" id="IPR017452">
    <property type="entry name" value="GPCR_Rhodpsn_7TM"/>
</dbReference>
<evidence type="ECO:0000256" key="7">
    <source>
        <dbReference type="ARBA" id="ARBA00023170"/>
    </source>
</evidence>
<keyword evidence="4 9" id="KW-1133">Transmembrane helix</keyword>
<evidence type="ECO:0000256" key="9">
    <source>
        <dbReference type="SAM" id="Phobius"/>
    </source>
</evidence>
<evidence type="ECO:0000259" key="10">
    <source>
        <dbReference type="PROSITE" id="PS50262"/>
    </source>
</evidence>
<keyword evidence="6 9" id="KW-0472">Membrane</keyword>
<dbReference type="GO" id="GO:0004930">
    <property type="term" value="F:G protein-coupled receptor activity"/>
    <property type="evidence" value="ECO:0007669"/>
    <property type="project" value="UniProtKB-KW"/>
</dbReference>
<protein>
    <recommendedName>
        <fullName evidence="10">G-protein coupled receptors family 1 profile domain-containing protein</fullName>
    </recommendedName>
</protein>
<dbReference type="CDD" id="cd00637">
    <property type="entry name" value="7tm_classA_rhodopsin-like"/>
    <property type="match status" value="1"/>
</dbReference>
<evidence type="ECO:0000256" key="4">
    <source>
        <dbReference type="ARBA" id="ARBA00022989"/>
    </source>
</evidence>
<feature type="transmembrane region" description="Helical" evidence="9">
    <location>
        <begin position="253"/>
        <end position="286"/>
    </location>
</feature>
<evidence type="ECO:0000256" key="3">
    <source>
        <dbReference type="ARBA" id="ARBA00022692"/>
    </source>
</evidence>
<evidence type="ECO:0000256" key="6">
    <source>
        <dbReference type="ARBA" id="ARBA00023136"/>
    </source>
</evidence>
<gene>
    <name evidence="11" type="ORF">OXX778_LOCUS16872</name>
</gene>
<dbReference type="PANTHER" id="PTHR24249">
    <property type="entry name" value="HISTAMINE RECEPTOR-RELATED G-PROTEIN COUPLED RECEPTOR"/>
    <property type="match status" value="1"/>
</dbReference>
<keyword evidence="12" id="KW-1185">Reference proteome</keyword>
<accession>A0A814HLT2</accession>
<comment type="caution">
    <text evidence="11">The sequence shown here is derived from an EMBL/GenBank/DDBJ whole genome shotgun (WGS) entry which is preliminary data.</text>
</comment>
<dbReference type="EMBL" id="CAJNOC010004128">
    <property type="protein sequence ID" value="CAF1010635.1"/>
    <property type="molecule type" value="Genomic_DNA"/>
</dbReference>
<evidence type="ECO:0000256" key="2">
    <source>
        <dbReference type="ARBA" id="ARBA00022475"/>
    </source>
</evidence>
<dbReference type="Proteomes" id="UP000663879">
    <property type="component" value="Unassembled WGS sequence"/>
</dbReference>
<feature type="transmembrane region" description="Helical" evidence="9">
    <location>
        <begin position="292"/>
        <end position="308"/>
    </location>
</feature>
<feature type="transmembrane region" description="Helical" evidence="9">
    <location>
        <begin position="133"/>
        <end position="158"/>
    </location>
</feature>
<feature type="transmembrane region" description="Helical" evidence="9">
    <location>
        <begin position="55"/>
        <end position="76"/>
    </location>
</feature>
<keyword evidence="2" id="KW-1003">Cell membrane</keyword>
<feature type="transmembrane region" description="Helical" evidence="9">
    <location>
        <begin position="96"/>
        <end position="121"/>
    </location>
</feature>
<keyword evidence="3 9" id="KW-0812">Transmembrane</keyword>
<feature type="transmembrane region" description="Helical" evidence="9">
    <location>
        <begin position="26"/>
        <end position="43"/>
    </location>
</feature>
<evidence type="ECO:0000313" key="12">
    <source>
        <dbReference type="Proteomes" id="UP000663879"/>
    </source>
</evidence>
<dbReference type="Pfam" id="PF00001">
    <property type="entry name" value="7tm_1"/>
    <property type="match status" value="1"/>
</dbReference>
<reference evidence="11" key="1">
    <citation type="submission" date="2021-02" db="EMBL/GenBank/DDBJ databases">
        <authorList>
            <person name="Nowell W R."/>
        </authorList>
    </citation>
    <scope>NUCLEOTIDE SEQUENCE</scope>
    <source>
        <strain evidence="11">Ploen Becks lab</strain>
    </source>
</reference>